<dbReference type="SMART" id="SM00342">
    <property type="entry name" value="HTH_ARAC"/>
    <property type="match status" value="1"/>
</dbReference>
<dbReference type="PRINTS" id="PR00032">
    <property type="entry name" value="HTHARAC"/>
</dbReference>
<evidence type="ECO:0000256" key="1">
    <source>
        <dbReference type="ARBA" id="ARBA00023015"/>
    </source>
</evidence>
<dbReference type="InterPro" id="IPR003313">
    <property type="entry name" value="AraC-bd"/>
</dbReference>
<evidence type="ECO:0000256" key="3">
    <source>
        <dbReference type="ARBA" id="ARBA00023163"/>
    </source>
</evidence>
<dbReference type="OrthoDB" id="9778008at2"/>
<dbReference type="PROSITE" id="PS01124">
    <property type="entry name" value="HTH_ARAC_FAMILY_2"/>
    <property type="match status" value="1"/>
</dbReference>
<dbReference type="Pfam" id="PF02311">
    <property type="entry name" value="AraC_binding"/>
    <property type="match status" value="1"/>
</dbReference>
<dbReference type="InterPro" id="IPR009057">
    <property type="entry name" value="Homeodomain-like_sf"/>
</dbReference>
<dbReference type="InterPro" id="IPR014710">
    <property type="entry name" value="RmlC-like_jellyroll"/>
</dbReference>
<keyword evidence="1" id="KW-0805">Transcription regulation</keyword>
<feature type="domain" description="HTH araC/xylS-type" evidence="4">
    <location>
        <begin position="194"/>
        <end position="292"/>
    </location>
</feature>
<evidence type="ECO:0000256" key="2">
    <source>
        <dbReference type="ARBA" id="ARBA00023125"/>
    </source>
</evidence>
<dbReference type="CDD" id="cd02208">
    <property type="entry name" value="cupin_RmlC-like"/>
    <property type="match status" value="1"/>
</dbReference>
<organism evidence="5 6">
    <name type="scientific">Clostridium disporicum</name>
    <dbReference type="NCBI Taxonomy" id="84024"/>
    <lineage>
        <taxon>Bacteria</taxon>
        <taxon>Bacillati</taxon>
        <taxon>Bacillota</taxon>
        <taxon>Clostridia</taxon>
        <taxon>Eubacteriales</taxon>
        <taxon>Clostridiaceae</taxon>
        <taxon>Clostridium</taxon>
    </lineage>
</organism>
<evidence type="ECO:0000313" key="5">
    <source>
        <dbReference type="EMBL" id="CUP12755.1"/>
    </source>
</evidence>
<dbReference type="SUPFAM" id="SSF46689">
    <property type="entry name" value="Homeodomain-like"/>
    <property type="match status" value="1"/>
</dbReference>
<dbReference type="EMBL" id="CYZX01000027">
    <property type="protein sequence ID" value="CUP12755.1"/>
    <property type="molecule type" value="Genomic_DNA"/>
</dbReference>
<dbReference type="GO" id="GO:0043565">
    <property type="term" value="F:sequence-specific DNA binding"/>
    <property type="evidence" value="ECO:0007669"/>
    <property type="project" value="InterPro"/>
</dbReference>
<dbReference type="Gene3D" id="1.10.10.60">
    <property type="entry name" value="Homeodomain-like"/>
    <property type="match status" value="2"/>
</dbReference>
<dbReference type="Proteomes" id="UP000095594">
    <property type="component" value="Unassembled WGS sequence"/>
</dbReference>
<dbReference type="AlphaFoldDB" id="A0A174KT85"/>
<reference evidence="5 6" key="1">
    <citation type="submission" date="2015-09" db="EMBL/GenBank/DDBJ databases">
        <authorList>
            <consortium name="Pathogen Informatics"/>
        </authorList>
    </citation>
    <scope>NUCLEOTIDE SEQUENCE [LARGE SCALE GENOMIC DNA]</scope>
    <source>
        <strain evidence="5 6">2789STDY5834856</strain>
    </source>
</reference>
<dbReference type="InterPro" id="IPR037923">
    <property type="entry name" value="HTH-like"/>
</dbReference>
<name>A0A174KT85_9CLOT</name>
<evidence type="ECO:0000259" key="4">
    <source>
        <dbReference type="PROSITE" id="PS01124"/>
    </source>
</evidence>
<dbReference type="PANTHER" id="PTHR43280:SF28">
    <property type="entry name" value="HTH-TYPE TRANSCRIPTIONAL ACTIVATOR RHAS"/>
    <property type="match status" value="1"/>
</dbReference>
<dbReference type="InterPro" id="IPR018060">
    <property type="entry name" value="HTH_AraC"/>
</dbReference>
<evidence type="ECO:0000313" key="6">
    <source>
        <dbReference type="Proteomes" id="UP000095594"/>
    </source>
</evidence>
<gene>
    <name evidence="5" type="primary">melR_6</name>
    <name evidence="5" type="ORF">ERS852471_03048</name>
</gene>
<sequence length="297" mass="34348">MIEMKLLNDNSEVITYNFEGFPILSKQSLLSEYPNMAAPNHWHDDIEFIVILEGKMSYSINGKSYELKKGQAIFVNSAQMHYGYSCDGSDCDFICIIFNPLILSDIESIKNSYIIPICTDTSHPFFIFDSSIGWQKDFIEKLTKIHEFCSDKKDGFELQVMANLYSIFYCLYHNVKNSKDSKEYYYDKNLDSLHNMVGYIQRNYKNKITLKEIASSGNVCRSNCCEIFQSTLNKSPISYLIEYRINKSIKLLNNTSYTITEIALKCGFNSSSYFTEIFHKHLGCTPSQYRKNNTNKA</sequence>
<protein>
    <submittedName>
        <fullName evidence="5">Helix-turn-helix domain-containing protein</fullName>
    </submittedName>
</protein>
<accession>A0A174KT85</accession>
<dbReference type="InterPro" id="IPR020449">
    <property type="entry name" value="Tscrpt_reg_AraC-type_HTH"/>
</dbReference>
<dbReference type="GO" id="GO:0003700">
    <property type="term" value="F:DNA-binding transcription factor activity"/>
    <property type="evidence" value="ECO:0007669"/>
    <property type="project" value="InterPro"/>
</dbReference>
<keyword evidence="2" id="KW-0238">DNA-binding</keyword>
<dbReference type="Pfam" id="PF12833">
    <property type="entry name" value="HTH_18"/>
    <property type="match status" value="1"/>
</dbReference>
<dbReference type="RefSeq" id="WP_055268039.1">
    <property type="nucleotide sequence ID" value="NZ_CABIXQ010000027.1"/>
</dbReference>
<dbReference type="Gene3D" id="2.60.120.10">
    <property type="entry name" value="Jelly Rolls"/>
    <property type="match status" value="1"/>
</dbReference>
<proteinExistence type="predicted"/>
<keyword evidence="3" id="KW-0804">Transcription</keyword>
<dbReference type="SUPFAM" id="SSF51215">
    <property type="entry name" value="Regulatory protein AraC"/>
    <property type="match status" value="1"/>
</dbReference>
<dbReference type="PANTHER" id="PTHR43280">
    <property type="entry name" value="ARAC-FAMILY TRANSCRIPTIONAL REGULATOR"/>
    <property type="match status" value="1"/>
</dbReference>